<reference evidence="2 3" key="1">
    <citation type="journal article" date="2019" name="Commun. Biol.">
        <title>The bagworm genome reveals a unique fibroin gene that provides high tensile strength.</title>
        <authorList>
            <person name="Kono N."/>
            <person name="Nakamura H."/>
            <person name="Ohtoshi R."/>
            <person name="Tomita M."/>
            <person name="Numata K."/>
            <person name="Arakawa K."/>
        </authorList>
    </citation>
    <scope>NUCLEOTIDE SEQUENCE [LARGE SCALE GENOMIC DNA]</scope>
</reference>
<dbReference type="Pfam" id="PF00089">
    <property type="entry name" value="Trypsin"/>
    <property type="match status" value="1"/>
</dbReference>
<feature type="domain" description="Peptidase S1" evidence="1">
    <location>
        <begin position="127"/>
        <end position="170"/>
    </location>
</feature>
<keyword evidence="3" id="KW-1185">Reference proteome</keyword>
<dbReference type="InterPro" id="IPR018114">
    <property type="entry name" value="TRYPSIN_HIS"/>
</dbReference>
<proteinExistence type="predicted"/>
<sequence>MKICGAPSHCEKARETDGPLKRCTRSDLVNCVNGPLLQHENSMNICGISPPEQDVIRHQSMETAKINQSGSFNVRRKTLDSRVHAVSTLRGRTEGECRTCSCPQSYSLLKGEDVRECGMEVSNLVLHRDPWLVHLEYSLGERVLPLRCAGVLVHSSYVLTAAHCITSGRYTRMVMPSPRDTLSMIYSGSPHRIRIHENIGRGVLPLDDAGEWKEPQV</sequence>
<dbReference type="Proteomes" id="UP000299102">
    <property type="component" value="Unassembled WGS sequence"/>
</dbReference>
<dbReference type="Gene3D" id="2.40.10.10">
    <property type="entry name" value="Trypsin-like serine proteases"/>
    <property type="match status" value="1"/>
</dbReference>
<evidence type="ECO:0000313" key="2">
    <source>
        <dbReference type="EMBL" id="GBP52172.1"/>
    </source>
</evidence>
<dbReference type="EMBL" id="BGZK01000596">
    <property type="protein sequence ID" value="GBP52172.1"/>
    <property type="molecule type" value="Genomic_DNA"/>
</dbReference>
<dbReference type="PROSITE" id="PS00134">
    <property type="entry name" value="TRYPSIN_HIS"/>
    <property type="match status" value="1"/>
</dbReference>
<protein>
    <recommendedName>
        <fullName evidence="1">Peptidase S1 domain-containing protein</fullName>
    </recommendedName>
</protein>
<evidence type="ECO:0000313" key="3">
    <source>
        <dbReference type="Proteomes" id="UP000299102"/>
    </source>
</evidence>
<dbReference type="InterPro" id="IPR001254">
    <property type="entry name" value="Trypsin_dom"/>
</dbReference>
<dbReference type="InterPro" id="IPR009003">
    <property type="entry name" value="Peptidase_S1_PA"/>
</dbReference>
<name>A0A4C1WNR8_EUMVA</name>
<dbReference type="GO" id="GO:0006508">
    <property type="term" value="P:proteolysis"/>
    <property type="evidence" value="ECO:0007669"/>
    <property type="project" value="InterPro"/>
</dbReference>
<accession>A0A4C1WNR8</accession>
<gene>
    <name evidence="2" type="ORF">EVAR_21303_1</name>
</gene>
<dbReference type="GO" id="GO:0004252">
    <property type="term" value="F:serine-type endopeptidase activity"/>
    <property type="evidence" value="ECO:0007669"/>
    <property type="project" value="InterPro"/>
</dbReference>
<dbReference type="SUPFAM" id="SSF50494">
    <property type="entry name" value="Trypsin-like serine proteases"/>
    <property type="match status" value="1"/>
</dbReference>
<dbReference type="OrthoDB" id="10012881at2759"/>
<evidence type="ECO:0000259" key="1">
    <source>
        <dbReference type="Pfam" id="PF00089"/>
    </source>
</evidence>
<dbReference type="InterPro" id="IPR043504">
    <property type="entry name" value="Peptidase_S1_PA_chymotrypsin"/>
</dbReference>
<dbReference type="AlphaFoldDB" id="A0A4C1WNR8"/>
<comment type="caution">
    <text evidence="2">The sequence shown here is derived from an EMBL/GenBank/DDBJ whole genome shotgun (WGS) entry which is preliminary data.</text>
</comment>
<organism evidence="2 3">
    <name type="scientific">Eumeta variegata</name>
    <name type="common">Bagworm moth</name>
    <name type="synonym">Eumeta japonica</name>
    <dbReference type="NCBI Taxonomy" id="151549"/>
    <lineage>
        <taxon>Eukaryota</taxon>
        <taxon>Metazoa</taxon>
        <taxon>Ecdysozoa</taxon>
        <taxon>Arthropoda</taxon>
        <taxon>Hexapoda</taxon>
        <taxon>Insecta</taxon>
        <taxon>Pterygota</taxon>
        <taxon>Neoptera</taxon>
        <taxon>Endopterygota</taxon>
        <taxon>Lepidoptera</taxon>
        <taxon>Glossata</taxon>
        <taxon>Ditrysia</taxon>
        <taxon>Tineoidea</taxon>
        <taxon>Psychidae</taxon>
        <taxon>Oiketicinae</taxon>
        <taxon>Eumeta</taxon>
    </lineage>
</organism>